<dbReference type="PANTHER" id="PTHR43685:SF2">
    <property type="entry name" value="GLYCOSYLTRANSFERASE 2-LIKE DOMAIN-CONTAINING PROTEIN"/>
    <property type="match status" value="1"/>
</dbReference>
<dbReference type="Gene3D" id="3.90.550.10">
    <property type="entry name" value="Spore Coat Polysaccharide Biosynthesis Protein SpsA, Chain A"/>
    <property type="match status" value="1"/>
</dbReference>
<name>A0A497JEW5_9ARCH</name>
<dbReference type="AlphaFoldDB" id="A0A497JEW5"/>
<feature type="domain" description="Glycosyltransferase 2-like" evidence="1">
    <location>
        <begin position="5"/>
        <end position="82"/>
    </location>
</feature>
<protein>
    <submittedName>
        <fullName evidence="2">Glycosyl transferase</fullName>
    </submittedName>
</protein>
<dbReference type="InterPro" id="IPR050834">
    <property type="entry name" value="Glycosyltransf_2"/>
</dbReference>
<dbReference type="GO" id="GO:0016740">
    <property type="term" value="F:transferase activity"/>
    <property type="evidence" value="ECO:0007669"/>
    <property type="project" value="UniProtKB-KW"/>
</dbReference>
<organism evidence="2 3">
    <name type="scientific">Candidatus Iainarchaeum sp</name>
    <dbReference type="NCBI Taxonomy" id="3101447"/>
    <lineage>
        <taxon>Archaea</taxon>
        <taxon>Candidatus Iainarchaeota</taxon>
        <taxon>Candidatus Iainarchaeia</taxon>
        <taxon>Candidatus Iainarchaeales</taxon>
        <taxon>Candidatus Iainarchaeaceae</taxon>
        <taxon>Candidatus Iainarchaeum</taxon>
    </lineage>
</organism>
<dbReference type="InterPro" id="IPR029044">
    <property type="entry name" value="Nucleotide-diphossugar_trans"/>
</dbReference>
<proteinExistence type="predicted"/>
<dbReference type="SUPFAM" id="SSF53448">
    <property type="entry name" value="Nucleotide-diphospho-sugar transferases"/>
    <property type="match status" value="1"/>
</dbReference>
<comment type="caution">
    <text evidence="2">The sequence shown here is derived from an EMBL/GenBank/DDBJ whole genome shotgun (WGS) entry which is preliminary data.</text>
</comment>
<evidence type="ECO:0000313" key="2">
    <source>
        <dbReference type="EMBL" id="RLG68943.1"/>
    </source>
</evidence>
<dbReference type="Pfam" id="PF00535">
    <property type="entry name" value="Glycos_transf_2"/>
    <property type="match status" value="1"/>
</dbReference>
<accession>A0A497JEW5</accession>
<evidence type="ECO:0000259" key="1">
    <source>
        <dbReference type="Pfam" id="PF00535"/>
    </source>
</evidence>
<sequence>MVEISVVITTYNRGNLLKRALQALLKQSLAPEVYEVIVVDDGSTDNTPEVVKQFMKKYVNLRYFRQKHKGLSAGRNLGISKA</sequence>
<dbReference type="EMBL" id="QMWO01000109">
    <property type="protein sequence ID" value="RLG68943.1"/>
    <property type="molecule type" value="Genomic_DNA"/>
</dbReference>
<reference evidence="2 3" key="1">
    <citation type="submission" date="2018-06" db="EMBL/GenBank/DDBJ databases">
        <title>Extensive metabolic versatility and redundancy in microbially diverse, dynamic hydrothermal sediments.</title>
        <authorList>
            <person name="Dombrowski N."/>
            <person name="Teske A."/>
            <person name="Baker B.J."/>
        </authorList>
    </citation>
    <scope>NUCLEOTIDE SEQUENCE [LARGE SCALE GENOMIC DNA]</scope>
    <source>
        <strain evidence="2">B9_G13</strain>
    </source>
</reference>
<dbReference type="Proteomes" id="UP000277633">
    <property type="component" value="Unassembled WGS sequence"/>
</dbReference>
<feature type="non-terminal residue" evidence="2">
    <location>
        <position position="82"/>
    </location>
</feature>
<dbReference type="InterPro" id="IPR001173">
    <property type="entry name" value="Glyco_trans_2-like"/>
</dbReference>
<keyword evidence="2" id="KW-0808">Transferase</keyword>
<dbReference type="CDD" id="cd00761">
    <property type="entry name" value="Glyco_tranf_GTA_type"/>
    <property type="match status" value="1"/>
</dbReference>
<evidence type="ECO:0000313" key="3">
    <source>
        <dbReference type="Proteomes" id="UP000277633"/>
    </source>
</evidence>
<gene>
    <name evidence="2" type="ORF">DRO07_02890</name>
</gene>
<dbReference type="PANTHER" id="PTHR43685">
    <property type="entry name" value="GLYCOSYLTRANSFERASE"/>
    <property type="match status" value="1"/>
</dbReference>